<evidence type="ECO:0000313" key="2">
    <source>
        <dbReference type="Proteomes" id="UP000295325"/>
    </source>
</evidence>
<accession>A0A4R7K4X3</accession>
<proteinExistence type="predicted"/>
<dbReference type="AlphaFoldDB" id="A0A4R7K4X3"/>
<keyword evidence="2" id="KW-1185">Reference proteome</keyword>
<comment type="caution">
    <text evidence="1">The sequence shown here is derived from an EMBL/GenBank/DDBJ whole genome shotgun (WGS) entry which is preliminary data.</text>
</comment>
<dbReference type="EMBL" id="SOAZ01000038">
    <property type="protein sequence ID" value="TDT46050.1"/>
    <property type="molecule type" value="Genomic_DNA"/>
</dbReference>
<dbReference type="OrthoDB" id="1716599at2"/>
<protein>
    <submittedName>
        <fullName evidence="1">Uncharacterized protein</fullName>
    </submittedName>
</protein>
<dbReference type="RefSeq" id="WP_133629378.1">
    <property type="nucleotide sequence ID" value="NZ_SOAZ01000038.1"/>
</dbReference>
<gene>
    <name evidence="1" type="ORF">EDD71_1386</name>
</gene>
<dbReference type="Proteomes" id="UP000295325">
    <property type="component" value="Unassembled WGS sequence"/>
</dbReference>
<reference evidence="1 2" key="1">
    <citation type="submission" date="2019-03" db="EMBL/GenBank/DDBJ databases">
        <title>Genomic Encyclopedia of Type Strains, Phase IV (KMG-IV): sequencing the most valuable type-strain genomes for metagenomic binning, comparative biology and taxonomic classification.</title>
        <authorList>
            <person name="Goeker M."/>
        </authorList>
    </citation>
    <scope>NUCLEOTIDE SEQUENCE [LARGE SCALE GENOMIC DNA]</scope>
    <source>
        <strain evidence="1 2">DSM 24455</strain>
    </source>
</reference>
<sequence>MGHGNNPHGRKIDDLKRYRVENARRVDQLIDLVEKHTRTKRHLEQHSDIASLDALQHAFKIQEERERQIEHLKDIIVSGKHAADEIASLERNYRYTNNYISHHEGHMDDFTLQKTREKQEHRLEQLGFHKQNDLQ</sequence>
<organism evidence="1 2">
    <name type="scientific">Fonticella tunisiensis</name>
    <dbReference type="NCBI Taxonomy" id="1096341"/>
    <lineage>
        <taxon>Bacteria</taxon>
        <taxon>Bacillati</taxon>
        <taxon>Bacillota</taxon>
        <taxon>Clostridia</taxon>
        <taxon>Eubacteriales</taxon>
        <taxon>Clostridiaceae</taxon>
        <taxon>Fonticella</taxon>
    </lineage>
</organism>
<name>A0A4R7K4X3_9CLOT</name>
<evidence type="ECO:0000313" key="1">
    <source>
        <dbReference type="EMBL" id="TDT46050.1"/>
    </source>
</evidence>